<accession>A0A0N4VYE2</accession>
<protein>
    <submittedName>
        <fullName evidence="1">Toll-like receptor 7</fullName>
    </submittedName>
</protein>
<proteinExistence type="predicted"/>
<name>A0A0N4VYE2_HAEPC</name>
<reference evidence="1" key="1">
    <citation type="submission" date="2017-02" db="UniProtKB">
        <authorList>
            <consortium name="WormBaseParasite"/>
        </authorList>
    </citation>
    <scope>IDENTIFICATION</scope>
</reference>
<dbReference type="WBParaSite" id="HPLM_0000231301-mRNA-1">
    <property type="protein sequence ID" value="HPLM_0000231301-mRNA-1"/>
    <property type="gene ID" value="HPLM_0000231301"/>
</dbReference>
<dbReference type="AlphaFoldDB" id="A0A0N4VYE2"/>
<organism evidence="1">
    <name type="scientific">Haemonchus placei</name>
    <name type="common">Barber's pole worm</name>
    <dbReference type="NCBI Taxonomy" id="6290"/>
    <lineage>
        <taxon>Eukaryota</taxon>
        <taxon>Metazoa</taxon>
        <taxon>Ecdysozoa</taxon>
        <taxon>Nematoda</taxon>
        <taxon>Chromadorea</taxon>
        <taxon>Rhabditida</taxon>
        <taxon>Rhabditina</taxon>
        <taxon>Rhabditomorpha</taxon>
        <taxon>Strongyloidea</taxon>
        <taxon>Trichostrongylidae</taxon>
        <taxon>Haemonchus</taxon>
    </lineage>
</organism>
<evidence type="ECO:0000313" key="1">
    <source>
        <dbReference type="WBParaSite" id="HPLM_0000231301-mRNA-1"/>
    </source>
</evidence>
<sequence>LLYSRLRVRIHALRLVAVPKSTLDFPHHREPELNLTILLRQSQVGLVRQA</sequence>